<accession>A0A0A9GRN0</accession>
<sequence length="93" mass="10315">MVLIKHCYKQPERPVTVTERQRTLAQSFPGSLKLQAHGTSTSHIHAHEQKLSTQGRAVGRSLLRPDNSLEFSKNIIQRKGVKTVSSLELNAAA</sequence>
<proteinExistence type="predicted"/>
<name>A0A0A9GRN0_ARUDO</name>
<reference evidence="1" key="2">
    <citation type="journal article" date="2015" name="Data Brief">
        <title>Shoot transcriptome of the giant reed, Arundo donax.</title>
        <authorList>
            <person name="Barrero R.A."/>
            <person name="Guerrero F.D."/>
            <person name="Moolhuijzen P."/>
            <person name="Goolsby J.A."/>
            <person name="Tidwell J."/>
            <person name="Bellgard S.E."/>
            <person name="Bellgard M.I."/>
        </authorList>
    </citation>
    <scope>NUCLEOTIDE SEQUENCE</scope>
    <source>
        <tissue evidence="1">Shoot tissue taken approximately 20 cm above the soil surface</tissue>
    </source>
</reference>
<reference evidence="1" key="1">
    <citation type="submission" date="2014-09" db="EMBL/GenBank/DDBJ databases">
        <authorList>
            <person name="Magalhaes I.L.F."/>
            <person name="Oliveira U."/>
            <person name="Santos F.R."/>
            <person name="Vidigal T.H.D.A."/>
            <person name="Brescovit A.D."/>
            <person name="Santos A.J."/>
        </authorList>
    </citation>
    <scope>NUCLEOTIDE SEQUENCE</scope>
    <source>
        <tissue evidence="1">Shoot tissue taken approximately 20 cm above the soil surface</tissue>
    </source>
</reference>
<dbReference type="EMBL" id="GBRH01171832">
    <property type="protein sequence ID" value="JAE26064.1"/>
    <property type="molecule type" value="Transcribed_RNA"/>
</dbReference>
<protein>
    <submittedName>
        <fullName evidence="1">Uncharacterized protein</fullName>
    </submittedName>
</protein>
<evidence type="ECO:0000313" key="1">
    <source>
        <dbReference type="EMBL" id="JAE26064.1"/>
    </source>
</evidence>
<organism evidence="1">
    <name type="scientific">Arundo donax</name>
    <name type="common">Giant reed</name>
    <name type="synonym">Donax arundinaceus</name>
    <dbReference type="NCBI Taxonomy" id="35708"/>
    <lineage>
        <taxon>Eukaryota</taxon>
        <taxon>Viridiplantae</taxon>
        <taxon>Streptophyta</taxon>
        <taxon>Embryophyta</taxon>
        <taxon>Tracheophyta</taxon>
        <taxon>Spermatophyta</taxon>
        <taxon>Magnoliopsida</taxon>
        <taxon>Liliopsida</taxon>
        <taxon>Poales</taxon>
        <taxon>Poaceae</taxon>
        <taxon>PACMAD clade</taxon>
        <taxon>Arundinoideae</taxon>
        <taxon>Arundineae</taxon>
        <taxon>Arundo</taxon>
    </lineage>
</organism>
<dbReference type="AlphaFoldDB" id="A0A0A9GRN0"/>